<dbReference type="RefSeq" id="XP_038055308.1">
    <property type="nucleotide sequence ID" value="XM_038199380.1"/>
</dbReference>
<feature type="compositionally biased region" description="Pro residues" evidence="1">
    <location>
        <begin position="198"/>
        <end position="212"/>
    </location>
</feature>
<name>A0A913ZUB3_PATMI</name>
<organism evidence="3 4">
    <name type="scientific">Patiria miniata</name>
    <name type="common">Bat star</name>
    <name type="synonym">Asterina miniata</name>
    <dbReference type="NCBI Taxonomy" id="46514"/>
    <lineage>
        <taxon>Eukaryota</taxon>
        <taxon>Metazoa</taxon>
        <taxon>Echinodermata</taxon>
        <taxon>Eleutherozoa</taxon>
        <taxon>Asterozoa</taxon>
        <taxon>Asteroidea</taxon>
        <taxon>Valvatacea</taxon>
        <taxon>Valvatida</taxon>
        <taxon>Asterinidae</taxon>
        <taxon>Patiria</taxon>
    </lineage>
</organism>
<dbReference type="OMA" id="RCCCFND"/>
<dbReference type="EnsemblMetazoa" id="XM_038199380.1">
    <property type="protein sequence ID" value="XP_038055308.1"/>
    <property type="gene ID" value="LOC119727492"/>
</dbReference>
<feature type="transmembrane region" description="Helical" evidence="2">
    <location>
        <begin position="109"/>
        <end position="136"/>
    </location>
</feature>
<dbReference type="PANTHER" id="PTHR36694:SF11">
    <property type="entry name" value="LP21121P-RELATED"/>
    <property type="match status" value="1"/>
</dbReference>
<keyword evidence="2" id="KW-0472">Membrane</keyword>
<evidence type="ECO:0000256" key="1">
    <source>
        <dbReference type="SAM" id="MobiDB-lite"/>
    </source>
</evidence>
<keyword evidence="4" id="KW-1185">Reference proteome</keyword>
<evidence type="ECO:0000313" key="4">
    <source>
        <dbReference type="Proteomes" id="UP000887568"/>
    </source>
</evidence>
<feature type="transmembrane region" description="Helical" evidence="2">
    <location>
        <begin position="51"/>
        <end position="74"/>
    </location>
</feature>
<feature type="region of interest" description="Disordered" evidence="1">
    <location>
        <begin position="190"/>
        <end position="224"/>
    </location>
</feature>
<feature type="transmembrane region" description="Helical" evidence="2">
    <location>
        <begin position="21"/>
        <end position="45"/>
    </location>
</feature>
<proteinExistence type="predicted"/>
<sequence length="224" mass="23981">MAIMKRCCCFNDTRSGSMASAIYSLIYAVIFCALSGAGFALLNLLGGIVLVMYYLSFVVYGLVFVCSIIGIVGVSKDSAGLIIPYIVAVLVMMIVELASYIVWLSVLGFAAILLIIPFVIWLLLLALNIMCLLCAISQYQELKAGRGTVQDIQAANTTTTVIMTGGPVITQQAPAGTFIVQQPPPAYGQPMIQQGYAQPPPQTGYAYPPPQQPILNQPDDGFKA</sequence>
<evidence type="ECO:0000256" key="2">
    <source>
        <dbReference type="SAM" id="Phobius"/>
    </source>
</evidence>
<evidence type="ECO:0000313" key="3">
    <source>
        <dbReference type="EnsemblMetazoa" id="XP_038055308.1"/>
    </source>
</evidence>
<reference evidence="3" key="1">
    <citation type="submission" date="2022-11" db="UniProtKB">
        <authorList>
            <consortium name="EnsemblMetazoa"/>
        </authorList>
    </citation>
    <scope>IDENTIFICATION</scope>
</reference>
<accession>A0A913ZUB3</accession>
<dbReference type="Proteomes" id="UP000887568">
    <property type="component" value="Unplaced"/>
</dbReference>
<protein>
    <submittedName>
        <fullName evidence="3">Uncharacterized protein</fullName>
    </submittedName>
</protein>
<dbReference type="GeneID" id="119727492"/>
<dbReference type="OrthoDB" id="10067585at2759"/>
<keyword evidence="2" id="KW-1133">Transmembrane helix</keyword>
<dbReference type="AlphaFoldDB" id="A0A913ZUB3"/>
<keyword evidence="2" id="KW-0812">Transmembrane</keyword>
<feature type="transmembrane region" description="Helical" evidence="2">
    <location>
        <begin position="81"/>
        <end position="103"/>
    </location>
</feature>
<dbReference type="PANTHER" id="PTHR36694">
    <property type="entry name" value="PASIFLORA 1, ISOFORM A-RELATED"/>
    <property type="match status" value="1"/>
</dbReference>